<dbReference type="Proteomes" id="UP000184476">
    <property type="component" value="Unassembled WGS sequence"/>
</dbReference>
<accession>A0A1M4VKE6</accession>
<dbReference type="STRING" id="112248.SAMN05444392_102400"/>
<evidence type="ECO:0000313" key="1">
    <source>
        <dbReference type="EMBL" id="SHE69302.1"/>
    </source>
</evidence>
<protein>
    <recommendedName>
        <fullName evidence="3">EthD domain-containing protein</fullName>
    </recommendedName>
</protein>
<dbReference type="SUPFAM" id="SSF54909">
    <property type="entry name" value="Dimeric alpha+beta barrel"/>
    <property type="match status" value="1"/>
</dbReference>
<sequence>MYKTVGVYRNIKDVKAFEEYYVNEVMPRFLRLPGVIRMEITSLFDVTEQQPNGMENIQLLVETYYESKKAVQYVLSSSIGKDIAKKIMENPTGEVASFVGREKVFYTRAYLEEKKEDHHA</sequence>
<evidence type="ECO:0000313" key="2">
    <source>
        <dbReference type="Proteomes" id="UP000184476"/>
    </source>
</evidence>
<dbReference type="OrthoDB" id="2990501at2"/>
<dbReference type="AlphaFoldDB" id="A0A1M4VKE6"/>
<dbReference type="InterPro" id="IPR009799">
    <property type="entry name" value="EthD_dom"/>
</dbReference>
<organism evidence="1 2">
    <name type="scientific">Seinonella peptonophila</name>
    <dbReference type="NCBI Taxonomy" id="112248"/>
    <lineage>
        <taxon>Bacteria</taxon>
        <taxon>Bacillati</taxon>
        <taxon>Bacillota</taxon>
        <taxon>Bacilli</taxon>
        <taxon>Bacillales</taxon>
        <taxon>Thermoactinomycetaceae</taxon>
        <taxon>Seinonella</taxon>
    </lineage>
</organism>
<dbReference type="EMBL" id="FQVL01000002">
    <property type="protein sequence ID" value="SHE69302.1"/>
    <property type="molecule type" value="Genomic_DNA"/>
</dbReference>
<dbReference type="InterPro" id="IPR011008">
    <property type="entry name" value="Dimeric_a/b-barrel"/>
</dbReference>
<dbReference type="GO" id="GO:0016491">
    <property type="term" value="F:oxidoreductase activity"/>
    <property type="evidence" value="ECO:0007669"/>
    <property type="project" value="InterPro"/>
</dbReference>
<dbReference type="Gene3D" id="3.30.70.100">
    <property type="match status" value="1"/>
</dbReference>
<dbReference type="RefSeq" id="WP_073153977.1">
    <property type="nucleotide sequence ID" value="NZ_FQVL01000002.1"/>
</dbReference>
<evidence type="ECO:0008006" key="3">
    <source>
        <dbReference type="Google" id="ProtNLM"/>
    </source>
</evidence>
<name>A0A1M4VKE6_9BACL</name>
<dbReference type="NCBIfam" id="TIGR02118">
    <property type="entry name" value="EthD family reductase"/>
    <property type="match status" value="1"/>
</dbReference>
<gene>
    <name evidence="1" type="ORF">SAMN05444392_102400</name>
</gene>
<keyword evidence="2" id="KW-1185">Reference proteome</keyword>
<reference evidence="1 2" key="1">
    <citation type="submission" date="2016-11" db="EMBL/GenBank/DDBJ databases">
        <authorList>
            <person name="Jaros S."/>
            <person name="Januszkiewicz K."/>
            <person name="Wedrychowicz H."/>
        </authorList>
    </citation>
    <scope>NUCLEOTIDE SEQUENCE [LARGE SCALE GENOMIC DNA]</scope>
    <source>
        <strain evidence="1 2">DSM 44666</strain>
    </source>
</reference>
<proteinExistence type="predicted"/>